<reference evidence="5 6" key="1">
    <citation type="journal article" date="2018" name="Mol. Biol. Evol.">
        <title>Broad Genomic Sampling Reveals a Smut Pathogenic Ancestry of the Fungal Clade Ustilaginomycotina.</title>
        <authorList>
            <person name="Kijpornyongpan T."/>
            <person name="Mondo S.J."/>
            <person name="Barry K."/>
            <person name="Sandor L."/>
            <person name="Lee J."/>
            <person name="Lipzen A."/>
            <person name="Pangilinan J."/>
            <person name="LaButti K."/>
            <person name="Hainaut M."/>
            <person name="Henrissat B."/>
            <person name="Grigoriev I.V."/>
            <person name="Spatafora J.W."/>
            <person name="Aime M.C."/>
        </authorList>
    </citation>
    <scope>NUCLEOTIDE SEQUENCE [LARGE SCALE GENOMIC DNA]</scope>
    <source>
        <strain evidence="5 6">MCA 4198</strain>
    </source>
</reference>
<organism evidence="5 6">
    <name type="scientific">Acaromyces ingoldii</name>
    <dbReference type="NCBI Taxonomy" id="215250"/>
    <lineage>
        <taxon>Eukaryota</taxon>
        <taxon>Fungi</taxon>
        <taxon>Dikarya</taxon>
        <taxon>Basidiomycota</taxon>
        <taxon>Ustilaginomycotina</taxon>
        <taxon>Exobasidiomycetes</taxon>
        <taxon>Exobasidiales</taxon>
        <taxon>Cryptobasidiaceae</taxon>
        <taxon>Acaromyces</taxon>
    </lineage>
</organism>
<dbReference type="GO" id="GO:0006886">
    <property type="term" value="P:intracellular protein transport"/>
    <property type="evidence" value="ECO:0007669"/>
    <property type="project" value="InterPro"/>
</dbReference>
<dbReference type="PANTHER" id="PTHR22746">
    <property type="entry name" value="RAB6A-GEF COMPLEX PARTNER PROTEIN 1"/>
    <property type="match status" value="1"/>
</dbReference>
<dbReference type="PANTHER" id="PTHR22746:SF10">
    <property type="entry name" value="GUANINE NUCLEOTIDE EXCHANGE FACTOR SUBUNIT RIC1"/>
    <property type="match status" value="1"/>
</dbReference>
<evidence type="ECO:0000313" key="5">
    <source>
        <dbReference type="EMBL" id="PWN92833.1"/>
    </source>
</evidence>
<evidence type="ECO:0000256" key="2">
    <source>
        <dbReference type="ARBA" id="ARBA00023136"/>
    </source>
</evidence>
<feature type="domain" description="RIC1 C-terminal alpha solenoid region" evidence="4">
    <location>
        <begin position="911"/>
        <end position="1138"/>
    </location>
</feature>
<gene>
    <name evidence="5" type="ORF">FA10DRAFT_226118</name>
</gene>
<feature type="compositionally biased region" description="Polar residues" evidence="3">
    <location>
        <begin position="1240"/>
        <end position="1257"/>
    </location>
</feature>
<evidence type="ECO:0000256" key="1">
    <source>
        <dbReference type="ARBA" id="ARBA00004370"/>
    </source>
</evidence>
<sequence length="1288" mass="141551">MYWPTTTARRLHLSPSGLDRASIEGEVNAAPPQEYEGERIVHLSRSRNGHLWAAVSAKTLSVWSTRPSQAIAALIRTQRSLREYGNNTRVSWNEDGQGIVVETDQSYLLLYNFDFLPSSIYSYVPSTGSGAKSKNKEPYAPNPAALKASFAAGPGEGTGAMASELRGIGAVGSQGPGEGKQMAAEIRFKLVLRIDAGLACAMPTNAYLIVATKSPPAIQCIPWPEDTSTSSNGARPTTRTSLLGRLDWIIKDKTADPASDTSSSEAPVHICEIYHSRAMNVFVWLTSDGRAYSANLELDSRTSIWRGKCFHGEPRRRRRRSSAFRHEPLSSEAAEPQSAISDASINMSVDGDGEENEEPGSYGVGENATLLPQERAICASINAKFSLISIGLQDGTVAMYNYRAPGKSPLFSHSLSIRKALRSTASYLTTGAVQCLSWSSDGHAIAVGWERGFAVWSTYGKLMGCSLVESWDTISSNFSDRFMWGVGGMFWGPGNTELFLLCHEGEHARARSRANDVDEKASSSTFDADAQLFVLPFAKSAVASQHSPDNTRYAFIQLDDSVLVYRGSDQPDMSIINPESDVWQTIKIPQTYLAANWPIRYACISSDGRLIAVAGRRGLAHFSSLSGRWKTFDNPTHEQNFAVRGGLQWYQHVLVAACHTGDEFELRLYSRDAALDNSSVLYTEKLPSEVILTTLFDNSLLVYTADNTLYHFLIAITTHEIKLTLCGSIAFDGVVGEPARVRGMSWLIPHSQQRFGDPMDDLTMATVIFLIDGKLVLLRPRKAGEDIEEVSYDMQILGDQIEYYWTHLQGIGTLENSLWGYDGRGIKLWLNALTIEQAELRDEDEEGDDDDDDRPEYKTIEESVSMPLDFYPLCVLIEKGIVIGIEPEVSMRRNVEFAIFRSATNTHLFLHHVLRSHLEKAQLRQAVMFASHYKGLVYFAHALEILLHDVLEDEADAQSQNGEDTMSRSQSDGSIIYRSESNSSSLQESSLDPDHSAVGSSGGPDEASPDQIGTISRKTAVLPLVIEFLDHFEEALEVVVGCARKTEVARWSYLFNAVGEPRDLFEKCIAANELKTAGSYLLVLHNLEPLEESTAHTVRLLRLAVKNKRFALCKDLLRFVRSMDESGAALRQVVKEAALLPEDEVPVQKGLGVSLALTGRHDFLASPSPGPLNRSSSAPNILDAMPEENEEDSSSPSPQWSQSSNGPPQQIRSVSLFGQRLGEGPPVPQLSVNGRIMASSPAQSQRRMGASNGQNGNIGLGMSLSRVGLRSTDKLFETSPRMNHHSSS</sequence>
<evidence type="ECO:0000256" key="3">
    <source>
        <dbReference type="SAM" id="MobiDB-lite"/>
    </source>
</evidence>
<name>A0A316YXM7_9BASI</name>
<keyword evidence="6" id="KW-1185">Reference proteome</keyword>
<evidence type="ECO:0000313" key="6">
    <source>
        <dbReference type="Proteomes" id="UP000245768"/>
    </source>
</evidence>
<dbReference type="Pfam" id="PF07064">
    <property type="entry name" value="RIC1"/>
    <property type="match status" value="1"/>
</dbReference>
<dbReference type="Proteomes" id="UP000245768">
    <property type="component" value="Unassembled WGS sequence"/>
</dbReference>
<feature type="compositionally biased region" description="Low complexity" evidence="3">
    <location>
        <begin position="1194"/>
        <end position="1210"/>
    </location>
</feature>
<feature type="region of interest" description="Disordered" evidence="3">
    <location>
        <begin position="316"/>
        <end position="365"/>
    </location>
</feature>
<dbReference type="GO" id="GO:0005829">
    <property type="term" value="C:cytosol"/>
    <property type="evidence" value="ECO:0007669"/>
    <property type="project" value="TreeGrafter"/>
</dbReference>
<dbReference type="STRING" id="215250.A0A316YXM7"/>
<proteinExistence type="predicted"/>
<feature type="region of interest" description="Disordered" evidence="3">
    <location>
        <begin position="983"/>
        <end position="1012"/>
    </location>
</feature>
<dbReference type="InterPro" id="IPR015943">
    <property type="entry name" value="WD40/YVTN_repeat-like_dom_sf"/>
</dbReference>
<dbReference type="InParanoid" id="A0A316YXM7"/>
<dbReference type="FunCoup" id="A0A316YXM7">
    <property type="interactions" value="117"/>
</dbReference>
<evidence type="ECO:0000259" key="4">
    <source>
        <dbReference type="Pfam" id="PF07064"/>
    </source>
</evidence>
<feature type="region of interest" description="Disordered" evidence="3">
    <location>
        <begin position="1239"/>
        <end position="1265"/>
    </location>
</feature>
<dbReference type="InterPro" id="IPR040096">
    <property type="entry name" value="Ric1"/>
</dbReference>
<protein>
    <submittedName>
        <fullName evidence="5">RIC1-domain-containing protein</fullName>
    </submittedName>
</protein>
<dbReference type="GO" id="GO:0034066">
    <property type="term" value="C:Ric1-Rgp1 guanyl-nucleotide exchange factor complex"/>
    <property type="evidence" value="ECO:0007669"/>
    <property type="project" value="InterPro"/>
</dbReference>
<dbReference type="EMBL" id="KZ819634">
    <property type="protein sequence ID" value="PWN92833.1"/>
    <property type="molecule type" value="Genomic_DNA"/>
</dbReference>
<dbReference type="GO" id="GO:0042147">
    <property type="term" value="P:retrograde transport, endosome to Golgi"/>
    <property type="evidence" value="ECO:0007669"/>
    <property type="project" value="TreeGrafter"/>
</dbReference>
<dbReference type="GeneID" id="37040588"/>
<dbReference type="Pfam" id="PF25440">
    <property type="entry name" value="Beta-prop_RIC1_2nd"/>
    <property type="match status" value="1"/>
</dbReference>
<dbReference type="OrthoDB" id="67540at2759"/>
<dbReference type="RefSeq" id="XP_025380031.1">
    <property type="nucleotide sequence ID" value="XM_025518672.1"/>
</dbReference>
<accession>A0A316YXM7</accession>
<keyword evidence="2" id="KW-0472">Membrane</keyword>
<dbReference type="Gene3D" id="2.130.10.10">
    <property type="entry name" value="YVTN repeat-like/Quinoprotein amine dehydrogenase"/>
    <property type="match status" value="1"/>
</dbReference>
<dbReference type="InterPro" id="IPR009771">
    <property type="entry name" value="RIC1_C"/>
</dbReference>
<feature type="region of interest" description="Disordered" evidence="3">
    <location>
        <begin position="1186"/>
        <end position="1211"/>
    </location>
</feature>
<feature type="compositionally biased region" description="Polar residues" evidence="3">
    <location>
        <begin position="338"/>
        <end position="347"/>
    </location>
</feature>
<dbReference type="SUPFAM" id="SSF82171">
    <property type="entry name" value="DPP6 N-terminal domain-like"/>
    <property type="match status" value="1"/>
</dbReference>
<dbReference type="GO" id="GO:0000139">
    <property type="term" value="C:Golgi membrane"/>
    <property type="evidence" value="ECO:0007669"/>
    <property type="project" value="TreeGrafter"/>
</dbReference>
<comment type="subcellular location">
    <subcellularLocation>
        <location evidence="1">Membrane</location>
    </subcellularLocation>
</comment>